<comment type="caution">
    <text evidence="1">The sequence shown here is derived from an EMBL/GenBank/DDBJ whole genome shotgun (WGS) entry which is preliminary data.</text>
</comment>
<proteinExistence type="predicted"/>
<accession>A0A543AM10</accession>
<dbReference type="Proteomes" id="UP000319746">
    <property type="component" value="Unassembled WGS sequence"/>
</dbReference>
<keyword evidence="2" id="KW-1185">Reference proteome</keyword>
<reference evidence="1 2" key="1">
    <citation type="submission" date="2019-06" db="EMBL/GenBank/DDBJ databases">
        <title>Sequencing the genomes of 1000 actinobacteria strains.</title>
        <authorList>
            <person name="Klenk H.-P."/>
        </authorList>
    </citation>
    <scope>NUCLEOTIDE SEQUENCE [LARGE SCALE GENOMIC DNA]</scope>
    <source>
        <strain evidence="1 2">DSM 24083</strain>
    </source>
</reference>
<organism evidence="1 2">
    <name type="scientific">Enteractinococcus coprophilus</name>
    <dbReference type="NCBI Taxonomy" id="1027633"/>
    <lineage>
        <taxon>Bacteria</taxon>
        <taxon>Bacillati</taxon>
        <taxon>Actinomycetota</taxon>
        <taxon>Actinomycetes</taxon>
        <taxon>Micrococcales</taxon>
        <taxon>Micrococcaceae</taxon>
    </lineage>
</organism>
<gene>
    <name evidence="1" type="ORF">FB556_0048</name>
</gene>
<dbReference type="EMBL" id="VFOU01000001">
    <property type="protein sequence ID" value="TQL73607.1"/>
    <property type="molecule type" value="Genomic_DNA"/>
</dbReference>
<sequence length="175" mass="19860">MTVLTTTLEGMARRDTKVFYPSYQGLVTKLLDRSWTVNDGMDSEQFHRLVESSIAAEQLQTRGLDASVHTIAPLALQEFYLALGVSEMMETNHFFFDPDELEVRDDMVMFVEDADETTVWGVPIDQTSLPDPITFRRTVGADEPDHAGTWETTELTVSELITDILTWNYSEDDVD</sequence>
<name>A0A543AM10_9MICC</name>
<evidence type="ECO:0000313" key="1">
    <source>
        <dbReference type="EMBL" id="TQL73607.1"/>
    </source>
</evidence>
<dbReference type="AlphaFoldDB" id="A0A543AM10"/>
<protein>
    <submittedName>
        <fullName evidence="1">Uncharacterized protein</fullName>
    </submittedName>
</protein>
<evidence type="ECO:0000313" key="2">
    <source>
        <dbReference type="Proteomes" id="UP000319746"/>
    </source>
</evidence>